<feature type="chain" id="PRO_5046898549" evidence="1">
    <location>
        <begin position="23"/>
        <end position="102"/>
    </location>
</feature>
<name>A0ABS6Y9N6_9BACT</name>
<dbReference type="EMBL" id="JAHXCT010000001">
    <property type="protein sequence ID" value="MBW4768272.1"/>
    <property type="molecule type" value="Genomic_DNA"/>
</dbReference>
<keyword evidence="1" id="KW-0732">Signal</keyword>
<feature type="signal peptide" evidence="1">
    <location>
        <begin position="1"/>
        <end position="22"/>
    </location>
</feature>
<dbReference type="Proteomes" id="UP000788426">
    <property type="component" value="Unassembled WGS sequence"/>
</dbReference>
<keyword evidence="3" id="KW-1185">Reference proteome</keyword>
<organism evidence="2 3">
    <name type="scientific">Hoylesella nanceiensis</name>
    <dbReference type="NCBI Taxonomy" id="425941"/>
    <lineage>
        <taxon>Bacteria</taxon>
        <taxon>Pseudomonadati</taxon>
        <taxon>Bacteroidota</taxon>
        <taxon>Bacteroidia</taxon>
        <taxon>Bacteroidales</taxon>
        <taxon>Prevotellaceae</taxon>
        <taxon>Hoylesella</taxon>
    </lineage>
</organism>
<comment type="caution">
    <text evidence="2">The sequence shown here is derived from an EMBL/GenBank/DDBJ whole genome shotgun (WGS) entry which is preliminary data.</text>
</comment>
<sequence length="102" mass="11319">MMKKICLLLFLVLGAMPMTSRAAISFNVESLEQDNSAPSIAMVENTLHVVGANGQMLQIYNVAGICVMNFRVEGMDKRFDLPLPKGVYIVKIGKFVRKISVR</sequence>
<protein>
    <submittedName>
        <fullName evidence="2">T9SS type A sorting domain-containing protein</fullName>
    </submittedName>
</protein>
<evidence type="ECO:0000256" key="1">
    <source>
        <dbReference type="SAM" id="SignalP"/>
    </source>
</evidence>
<evidence type="ECO:0000313" key="2">
    <source>
        <dbReference type="EMBL" id="MBW4768272.1"/>
    </source>
</evidence>
<dbReference type="NCBIfam" id="TIGR04183">
    <property type="entry name" value="Por_Secre_tail"/>
    <property type="match status" value="1"/>
</dbReference>
<dbReference type="RefSeq" id="WP_219478947.1">
    <property type="nucleotide sequence ID" value="NZ_CAJZHJ010000008.1"/>
</dbReference>
<dbReference type="InterPro" id="IPR026444">
    <property type="entry name" value="Secre_tail"/>
</dbReference>
<proteinExistence type="predicted"/>
<reference evidence="2 3" key="1">
    <citation type="submission" date="2021-07" db="EMBL/GenBank/DDBJ databases">
        <title>Genomic diversity and antimicrobial resistance of Prevotella spp. isolated from chronic lung disease airways.</title>
        <authorList>
            <person name="Webb K.A."/>
            <person name="Olagoke O.S."/>
            <person name="Baird T."/>
            <person name="Neill J."/>
            <person name="Pham A."/>
            <person name="Wells T.J."/>
            <person name="Ramsay K.A."/>
            <person name="Bell S.C."/>
            <person name="Sarovich D.S."/>
            <person name="Price E.P."/>
        </authorList>
    </citation>
    <scope>NUCLEOTIDE SEQUENCE [LARGE SCALE GENOMIC DNA]</scope>
    <source>
        <strain evidence="2 3">SCHI0011.S.12</strain>
    </source>
</reference>
<evidence type="ECO:0000313" key="3">
    <source>
        <dbReference type="Proteomes" id="UP000788426"/>
    </source>
</evidence>
<accession>A0ABS6Y9N6</accession>
<gene>
    <name evidence="2" type="ORF">KZO38_00610</name>
</gene>